<organism evidence="1 2">
    <name type="scientific">Gymnopus androsaceus JB14</name>
    <dbReference type="NCBI Taxonomy" id="1447944"/>
    <lineage>
        <taxon>Eukaryota</taxon>
        <taxon>Fungi</taxon>
        <taxon>Dikarya</taxon>
        <taxon>Basidiomycota</taxon>
        <taxon>Agaricomycotina</taxon>
        <taxon>Agaricomycetes</taxon>
        <taxon>Agaricomycetidae</taxon>
        <taxon>Agaricales</taxon>
        <taxon>Marasmiineae</taxon>
        <taxon>Omphalotaceae</taxon>
        <taxon>Gymnopus</taxon>
    </lineage>
</organism>
<sequence length="128" mass="14522">FEPKKPKDGTSQADIKAAELAGFDDTALEEFRAQLRDLEENGAERRDDLKGFVEVLGEMTDIEQEEWNEAIQPLQSALVKCHRISFKIINSLTVLLPRWRETVASTGFKDCILPCDVATCWNSTYNML</sequence>
<proteinExistence type="predicted"/>
<dbReference type="EMBL" id="ML769841">
    <property type="protein sequence ID" value="KAE9386884.1"/>
    <property type="molecule type" value="Genomic_DNA"/>
</dbReference>
<dbReference type="OrthoDB" id="3252425at2759"/>
<reference evidence="1" key="1">
    <citation type="journal article" date="2019" name="Environ. Microbiol.">
        <title>Fungal ecological strategies reflected in gene transcription - a case study of two litter decomposers.</title>
        <authorList>
            <person name="Barbi F."/>
            <person name="Kohler A."/>
            <person name="Barry K."/>
            <person name="Baskaran P."/>
            <person name="Daum C."/>
            <person name="Fauchery L."/>
            <person name="Ihrmark K."/>
            <person name="Kuo A."/>
            <person name="LaButti K."/>
            <person name="Lipzen A."/>
            <person name="Morin E."/>
            <person name="Grigoriev I.V."/>
            <person name="Henrissat B."/>
            <person name="Lindahl B."/>
            <person name="Martin F."/>
        </authorList>
    </citation>
    <scope>NUCLEOTIDE SEQUENCE</scope>
    <source>
        <strain evidence="1">JB14</strain>
    </source>
</reference>
<evidence type="ECO:0000313" key="1">
    <source>
        <dbReference type="EMBL" id="KAE9386884.1"/>
    </source>
</evidence>
<gene>
    <name evidence="1" type="ORF">BT96DRAFT_769541</name>
</gene>
<feature type="non-terminal residue" evidence="1">
    <location>
        <position position="1"/>
    </location>
</feature>
<accession>A0A6A4GNX5</accession>
<protein>
    <submittedName>
        <fullName evidence="1">Uncharacterized protein</fullName>
    </submittedName>
</protein>
<evidence type="ECO:0000313" key="2">
    <source>
        <dbReference type="Proteomes" id="UP000799118"/>
    </source>
</evidence>
<keyword evidence="2" id="KW-1185">Reference proteome</keyword>
<feature type="non-terminal residue" evidence="1">
    <location>
        <position position="128"/>
    </location>
</feature>
<name>A0A6A4GNX5_9AGAR</name>
<dbReference type="Proteomes" id="UP000799118">
    <property type="component" value="Unassembled WGS sequence"/>
</dbReference>
<dbReference type="AlphaFoldDB" id="A0A6A4GNX5"/>